<dbReference type="AlphaFoldDB" id="A0A0X3PAK1"/>
<dbReference type="PANTHER" id="PTHR23511">
    <property type="entry name" value="SYNAPTIC VESICLE GLYCOPROTEIN 2"/>
    <property type="match status" value="1"/>
</dbReference>
<evidence type="ECO:0000259" key="8">
    <source>
        <dbReference type="PROSITE" id="PS50850"/>
    </source>
</evidence>
<reference evidence="9" key="1">
    <citation type="submission" date="2016-01" db="EMBL/GenBank/DDBJ databases">
        <title>Reference transcriptome for the parasite Schistocephalus solidus: insights into the molecular evolution of parasitism.</title>
        <authorList>
            <person name="Hebert F.O."/>
            <person name="Grambauer S."/>
            <person name="Barber I."/>
            <person name="Landry C.R."/>
            <person name="Aubin-Horth N."/>
        </authorList>
    </citation>
    <scope>NUCLEOTIDE SEQUENCE</scope>
</reference>
<feature type="transmembrane region" description="Helical" evidence="7">
    <location>
        <begin position="70"/>
        <end position="88"/>
    </location>
</feature>
<evidence type="ECO:0000256" key="3">
    <source>
        <dbReference type="ARBA" id="ARBA00022448"/>
    </source>
</evidence>
<dbReference type="Pfam" id="PF00083">
    <property type="entry name" value="Sugar_tr"/>
    <property type="match status" value="1"/>
</dbReference>
<feature type="transmembrane region" description="Helical" evidence="7">
    <location>
        <begin position="336"/>
        <end position="354"/>
    </location>
</feature>
<dbReference type="InterPro" id="IPR036259">
    <property type="entry name" value="MFS_trans_sf"/>
</dbReference>
<evidence type="ECO:0000256" key="2">
    <source>
        <dbReference type="ARBA" id="ARBA00008335"/>
    </source>
</evidence>
<feature type="transmembrane region" description="Helical" evidence="7">
    <location>
        <begin position="100"/>
        <end position="117"/>
    </location>
</feature>
<comment type="similarity">
    <text evidence="2">Belongs to the major facilitator superfamily.</text>
</comment>
<evidence type="ECO:0000256" key="4">
    <source>
        <dbReference type="ARBA" id="ARBA00022692"/>
    </source>
</evidence>
<dbReference type="GO" id="GO:0016020">
    <property type="term" value="C:membrane"/>
    <property type="evidence" value="ECO:0007669"/>
    <property type="project" value="UniProtKB-SubCell"/>
</dbReference>
<feature type="transmembrane region" description="Helical" evidence="7">
    <location>
        <begin position="123"/>
        <end position="145"/>
    </location>
</feature>
<dbReference type="PANTHER" id="PTHR23511:SF45">
    <property type="entry name" value="SVOP LIKE"/>
    <property type="match status" value="1"/>
</dbReference>
<keyword evidence="4 7" id="KW-0812">Transmembrane</keyword>
<keyword evidence="5 7" id="KW-1133">Transmembrane helix</keyword>
<dbReference type="InterPro" id="IPR005828">
    <property type="entry name" value="MFS_sugar_transport-like"/>
</dbReference>
<sequence>MDTVNKNKEKTASPTYTVEEAIETYGLGFFQLRVVGISGILQAADAMELLLLSVLGPTLRCTWNLTPSEVALITTIVFVGYLLGAPLWGKFSDKYGRKTCLLTVLSLIAYFGLLTTLSPTYIWVLVLRGIVGFNIGGGSSSYALMAEYLPLHHRATVLLAAQLFWAIGGSVEIGLSFLILPRFGWRWLIFASSLPLALFLGLLLLLPESVRYLTAANRLEEAQQIVNNIAKMNKKVEMEGSLVSSESTESSLGNIMHLFAKRYLCTSLLLPIIWFGAAFTYYGSILVSSDIFRFHSQCFGVKADPIDHHGNLTAGLTPVVDTSCCVELQTEDYTSMLVSSLGEFAILPLNIVMVNVLGRRLSLAGVYLLLAIFFIAINACVPSTVTIVFLFILRALSSSTINLVYLYTTEVYPTTIRSLGLGLFSSISRFGAMSTPYVAQVLMPEVSVLAALGTYSAMSVLCAIASGCLPIETKGRAMQHSVDSEIEISEISSKN</sequence>
<name>A0A0X3PAK1_SCHSO</name>
<organism evidence="9">
    <name type="scientific">Schistocephalus solidus</name>
    <name type="common">Tapeworm</name>
    <dbReference type="NCBI Taxonomy" id="70667"/>
    <lineage>
        <taxon>Eukaryota</taxon>
        <taxon>Metazoa</taxon>
        <taxon>Spiralia</taxon>
        <taxon>Lophotrochozoa</taxon>
        <taxon>Platyhelminthes</taxon>
        <taxon>Cestoda</taxon>
        <taxon>Eucestoda</taxon>
        <taxon>Diphyllobothriidea</taxon>
        <taxon>Diphyllobothriidae</taxon>
        <taxon>Schistocephalus</taxon>
    </lineage>
</organism>
<dbReference type="GO" id="GO:0022857">
    <property type="term" value="F:transmembrane transporter activity"/>
    <property type="evidence" value="ECO:0007669"/>
    <property type="project" value="InterPro"/>
</dbReference>
<dbReference type="Gene3D" id="1.20.1250.20">
    <property type="entry name" value="MFS general substrate transporter like domains"/>
    <property type="match status" value="1"/>
</dbReference>
<evidence type="ECO:0000256" key="1">
    <source>
        <dbReference type="ARBA" id="ARBA00004141"/>
    </source>
</evidence>
<dbReference type="PROSITE" id="PS50850">
    <property type="entry name" value="MFS"/>
    <property type="match status" value="1"/>
</dbReference>
<keyword evidence="6 7" id="KW-0472">Membrane</keyword>
<dbReference type="SUPFAM" id="SSF103473">
    <property type="entry name" value="MFS general substrate transporter"/>
    <property type="match status" value="1"/>
</dbReference>
<evidence type="ECO:0000313" key="9">
    <source>
        <dbReference type="EMBL" id="JAP48954.1"/>
    </source>
</evidence>
<evidence type="ECO:0000256" key="5">
    <source>
        <dbReference type="ARBA" id="ARBA00022989"/>
    </source>
</evidence>
<keyword evidence="3" id="KW-0813">Transport</keyword>
<comment type="subcellular location">
    <subcellularLocation>
        <location evidence="1">Membrane</location>
        <topology evidence="1">Multi-pass membrane protein</topology>
    </subcellularLocation>
</comment>
<evidence type="ECO:0000256" key="7">
    <source>
        <dbReference type="SAM" id="Phobius"/>
    </source>
</evidence>
<dbReference type="EMBL" id="GEEE01014271">
    <property type="protein sequence ID" value="JAP48954.1"/>
    <property type="molecule type" value="Transcribed_RNA"/>
</dbReference>
<feature type="transmembrane region" description="Helical" evidence="7">
    <location>
        <begin position="263"/>
        <end position="282"/>
    </location>
</feature>
<feature type="transmembrane region" description="Helical" evidence="7">
    <location>
        <begin position="157"/>
        <end position="179"/>
    </location>
</feature>
<evidence type="ECO:0000256" key="6">
    <source>
        <dbReference type="ARBA" id="ARBA00023136"/>
    </source>
</evidence>
<dbReference type="InterPro" id="IPR020846">
    <property type="entry name" value="MFS_dom"/>
</dbReference>
<feature type="transmembrane region" description="Helical" evidence="7">
    <location>
        <begin position="448"/>
        <end position="471"/>
    </location>
</feature>
<feature type="domain" description="Major facilitator superfamily (MFS) profile" evidence="8">
    <location>
        <begin position="31"/>
        <end position="474"/>
    </location>
</feature>
<feature type="transmembrane region" description="Helical" evidence="7">
    <location>
        <begin position="185"/>
        <end position="206"/>
    </location>
</feature>
<gene>
    <name evidence="9" type="ORF">TR164745</name>
</gene>
<protein>
    <recommendedName>
        <fullName evidence="8">Major facilitator superfamily (MFS) profile domain-containing protein</fullName>
    </recommendedName>
</protein>
<accession>A0A0X3PAK1</accession>
<proteinExistence type="inferred from homology"/>